<dbReference type="Proteomes" id="UP000214610">
    <property type="component" value="Unassembled WGS sequence"/>
</dbReference>
<dbReference type="PANTHER" id="PTHR23073">
    <property type="entry name" value="26S PROTEASOME REGULATORY SUBUNIT"/>
    <property type="match status" value="1"/>
</dbReference>
<organism evidence="5 6">
    <name type="scientific">Turicimonas muris</name>
    <dbReference type="NCBI Taxonomy" id="1796652"/>
    <lineage>
        <taxon>Bacteria</taxon>
        <taxon>Pseudomonadati</taxon>
        <taxon>Pseudomonadota</taxon>
        <taxon>Betaproteobacteria</taxon>
        <taxon>Burkholderiales</taxon>
        <taxon>Sutterellaceae</taxon>
        <taxon>Turicimonas</taxon>
    </lineage>
</organism>
<comment type="caution">
    <text evidence="5">The sequence shown here is derived from an EMBL/GenBank/DDBJ whole genome shotgun (WGS) entry which is preliminary data.</text>
</comment>
<dbReference type="SUPFAM" id="SSF52540">
    <property type="entry name" value="P-loop containing nucleoside triphosphate hydrolases"/>
    <property type="match status" value="2"/>
</dbReference>
<dbReference type="GO" id="GO:0016887">
    <property type="term" value="F:ATP hydrolysis activity"/>
    <property type="evidence" value="ECO:0007669"/>
    <property type="project" value="InterPro"/>
</dbReference>
<proteinExistence type="inferred from homology"/>
<dbReference type="GeneID" id="78362519"/>
<dbReference type="InterPro" id="IPR003593">
    <property type="entry name" value="AAA+_ATPase"/>
</dbReference>
<dbReference type="InterPro" id="IPR050221">
    <property type="entry name" value="26S_Proteasome_ATPase"/>
</dbReference>
<gene>
    <name evidence="5" type="ORF">ADH67_03490</name>
</gene>
<evidence type="ECO:0000256" key="1">
    <source>
        <dbReference type="ARBA" id="ARBA00006914"/>
    </source>
</evidence>
<keyword evidence="6" id="KW-1185">Reference proteome</keyword>
<evidence type="ECO:0000313" key="6">
    <source>
        <dbReference type="Proteomes" id="UP000214610"/>
    </source>
</evidence>
<dbReference type="InterPro" id="IPR003959">
    <property type="entry name" value="ATPase_AAA_core"/>
</dbReference>
<evidence type="ECO:0000259" key="4">
    <source>
        <dbReference type="SMART" id="SM00382"/>
    </source>
</evidence>
<keyword evidence="3 5" id="KW-0067">ATP-binding</keyword>
<evidence type="ECO:0000256" key="3">
    <source>
        <dbReference type="ARBA" id="ARBA00022840"/>
    </source>
</evidence>
<dbReference type="EMBL" id="NHMP01000002">
    <property type="protein sequence ID" value="OXE50082.1"/>
    <property type="molecule type" value="Genomic_DNA"/>
</dbReference>
<name>A0A227KP89_9BURK</name>
<accession>A0A227KP89</accession>
<dbReference type="RefSeq" id="WP_066594829.1">
    <property type="nucleotide sequence ID" value="NZ_CAJTBZ010000035.1"/>
</dbReference>
<dbReference type="Gene3D" id="3.40.50.300">
    <property type="entry name" value="P-loop containing nucleotide triphosphate hydrolases"/>
    <property type="match status" value="2"/>
</dbReference>
<sequence length="751" mass="84482">MPKNLSVVLSFTGACEESIAGVDYWITRILVERGGWFKLEKNYERRRPGSWRREGYDVLPGTEVGTVITDLLSGLVQEVIESGNFEDDEEPKTFEEIENDLPEQVSRAYKELRKKLRKGGEGIPQELSDFYQSISDKVKTAGLFPEKMQKNAAVLQECLCLSSFETDILFFLLLIQANPLLKEVINFFDFTNKGIHLLGDIMAWLFDVSSTEVMKVISPEGKLVNCGVLTLNCYSSTDAEDLFEVFHNNDLNQYIWGTVTKQKLFSQYLIQTESSILSLKDFNYLPAIPDIILPFLKQNASNPRKGVNILLYGPPGTGKTELSRLLAKESGLKTFEPSLSTSGSKSSESTSRWENWQVASSLLSSSSDSLLAVDEAADLFNEGIQKSYTFRTNKAFINKCLEENQTPTIWMTNSIAGLDPAMIRRFTFVLEIANPPLRVLKDLTHRKLGKFLDEKELTRLTKSNFLSPGIIAQAAEILEILSMSSLKLSSKVAMEIITEKLKAQGLPKLPPIENNQSYLYDPDLTNSTLALKKIAEGVKRAGSAKICIYGPPGTGKTAYAKWLAKYLEKPLIVRKASDLLNCYLGETEKIIAQAFEDAQRDDAVLLLDEIDSFLRDRTLSSHSWEVTQVNELLTQIENFEGVFIATTNLMDLLDPAALRRFDLKTKFDFLKLEQAKKLFKKYSSQLRLQGSLAEVLAELENLEKLTPGDFAAVYRQFKFRTEKTKKTFLEALKDEVRIKGNGGAVRKIGFS</sequence>
<evidence type="ECO:0000256" key="2">
    <source>
        <dbReference type="ARBA" id="ARBA00022741"/>
    </source>
</evidence>
<dbReference type="Pfam" id="PF00004">
    <property type="entry name" value="AAA"/>
    <property type="match status" value="2"/>
</dbReference>
<protein>
    <submittedName>
        <fullName evidence="5">ATP-binding protein</fullName>
    </submittedName>
</protein>
<comment type="similarity">
    <text evidence="1">Belongs to the AAA ATPase family.</text>
</comment>
<dbReference type="CDD" id="cd19481">
    <property type="entry name" value="RecA-like_protease"/>
    <property type="match status" value="1"/>
</dbReference>
<feature type="domain" description="AAA+ ATPase" evidence="4">
    <location>
        <begin position="542"/>
        <end position="673"/>
    </location>
</feature>
<feature type="domain" description="AAA+ ATPase" evidence="4">
    <location>
        <begin position="305"/>
        <end position="436"/>
    </location>
</feature>
<dbReference type="PROSITE" id="PS51257">
    <property type="entry name" value="PROKAR_LIPOPROTEIN"/>
    <property type="match status" value="1"/>
</dbReference>
<evidence type="ECO:0000313" key="5">
    <source>
        <dbReference type="EMBL" id="OXE50082.1"/>
    </source>
</evidence>
<dbReference type="AlphaFoldDB" id="A0A227KP89"/>
<keyword evidence="2" id="KW-0547">Nucleotide-binding</keyword>
<dbReference type="SMART" id="SM00382">
    <property type="entry name" value="AAA"/>
    <property type="match status" value="2"/>
</dbReference>
<reference evidence="6" key="1">
    <citation type="submission" date="2017-05" db="EMBL/GenBank/DDBJ databases">
        <title>Improved OligoMM genomes.</title>
        <authorList>
            <person name="Garzetti D."/>
        </authorList>
    </citation>
    <scope>NUCLEOTIDE SEQUENCE [LARGE SCALE GENOMIC DNA]</scope>
    <source>
        <strain evidence="6">YL45</strain>
    </source>
</reference>
<dbReference type="InterPro" id="IPR027417">
    <property type="entry name" value="P-loop_NTPase"/>
</dbReference>
<dbReference type="GO" id="GO:0005524">
    <property type="term" value="F:ATP binding"/>
    <property type="evidence" value="ECO:0007669"/>
    <property type="project" value="UniProtKB-KW"/>
</dbReference>